<protein>
    <recommendedName>
        <fullName evidence="4">Aminotransferase yhxA</fullName>
    </recommendedName>
</protein>
<evidence type="ECO:0000313" key="2">
    <source>
        <dbReference type="EMBL" id="KZE68468.1"/>
    </source>
</evidence>
<evidence type="ECO:0000313" key="3">
    <source>
        <dbReference type="Proteomes" id="UP000076567"/>
    </source>
</evidence>
<sequence length="108" mass="11598">MNKTKKLIAGVSSASVVVMLSGCNDYSAEELPPEPTDTECQDWEWDSEDGVYECDDTNSRYFGHYFFGGGYYKGKSSLLKSSAYKSYKSSSSFKGGGSGFGGSKGFGG</sequence>
<comment type="caution">
    <text evidence="2">The sequence shown here is derived from an EMBL/GenBank/DDBJ whole genome shotgun (WGS) entry which is preliminary data.</text>
</comment>
<feature type="region of interest" description="Disordered" evidence="1">
    <location>
        <begin position="89"/>
        <end position="108"/>
    </location>
</feature>
<dbReference type="PROSITE" id="PS51257">
    <property type="entry name" value="PROKAR_LIPOPROTEIN"/>
    <property type="match status" value="1"/>
</dbReference>
<keyword evidence="3" id="KW-1185">Reference proteome</keyword>
<feature type="compositionally biased region" description="Gly residues" evidence="1">
    <location>
        <begin position="94"/>
        <end position="108"/>
    </location>
</feature>
<proteinExistence type="predicted"/>
<reference evidence="3" key="1">
    <citation type="submission" date="2016-01" db="EMBL/GenBank/DDBJ databases">
        <title>Draft genome of Chromobacterium sp. F49.</title>
        <authorList>
            <person name="Hong K.W."/>
        </authorList>
    </citation>
    <scope>NUCLEOTIDE SEQUENCE [LARGE SCALE GENOMIC DNA]</scope>
    <source>
        <strain evidence="3">P7IIIA</strain>
    </source>
</reference>
<dbReference type="AlphaFoldDB" id="A0A163S9P9"/>
<accession>A0A163S9P9</accession>
<evidence type="ECO:0008006" key="4">
    <source>
        <dbReference type="Google" id="ProtNLM"/>
    </source>
</evidence>
<gene>
    <name evidence="2" type="ORF">AWM68_16470</name>
</gene>
<dbReference type="OrthoDB" id="2666077at2"/>
<organism evidence="2 3">
    <name type="scientific">Fictibacillus phosphorivorans</name>
    <dbReference type="NCBI Taxonomy" id="1221500"/>
    <lineage>
        <taxon>Bacteria</taxon>
        <taxon>Bacillati</taxon>
        <taxon>Bacillota</taxon>
        <taxon>Bacilli</taxon>
        <taxon>Bacillales</taxon>
        <taxon>Fictibacillaceae</taxon>
        <taxon>Fictibacillus</taxon>
    </lineage>
</organism>
<evidence type="ECO:0000256" key="1">
    <source>
        <dbReference type="SAM" id="MobiDB-lite"/>
    </source>
</evidence>
<name>A0A163S9P9_9BACL</name>
<dbReference type="EMBL" id="LRFC01000002">
    <property type="protein sequence ID" value="KZE68468.1"/>
    <property type="molecule type" value="Genomic_DNA"/>
</dbReference>
<dbReference type="Proteomes" id="UP000076567">
    <property type="component" value="Unassembled WGS sequence"/>
</dbReference>